<dbReference type="Pfam" id="PF00069">
    <property type="entry name" value="Pkinase"/>
    <property type="match status" value="1"/>
</dbReference>
<evidence type="ECO:0000313" key="9">
    <source>
        <dbReference type="EMBL" id="KYF66331.1"/>
    </source>
</evidence>
<evidence type="ECO:0000256" key="4">
    <source>
        <dbReference type="ARBA" id="ARBA00022840"/>
    </source>
</evidence>
<keyword evidence="7" id="KW-0812">Transmembrane</keyword>
<keyword evidence="7" id="KW-0472">Membrane</keyword>
<dbReference type="InterPro" id="IPR011009">
    <property type="entry name" value="Kinase-like_dom_sf"/>
</dbReference>
<keyword evidence="2 5" id="KW-0547">Nucleotide-binding</keyword>
<evidence type="ECO:0000256" key="5">
    <source>
        <dbReference type="PROSITE-ProRule" id="PRU10141"/>
    </source>
</evidence>
<protein>
    <submittedName>
        <fullName evidence="9">Protein kinase</fullName>
    </submittedName>
</protein>
<dbReference type="InterPro" id="IPR000719">
    <property type="entry name" value="Prot_kinase_dom"/>
</dbReference>
<dbReference type="GO" id="GO:0004674">
    <property type="term" value="F:protein serine/threonine kinase activity"/>
    <property type="evidence" value="ECO:0007669"/>
    <property type="project" value="TreeGrafter"/>
</dbReference>
<dbReference type="EMBL" id="JEMA01000754">
    <property type="protein sequence ID" value="KYF66331.1"/>
    <property type="molecule type" value="Genomic_DNA"/>
</dbReference>
<keyword evidence="7" id="KW-1133">Transmembrane helix</keyword>
<name>A0A150QEE8_SORCE</name>
<feature type="region of interest" description="Disordered" evidence="6">
    <location>
        <begin position="361"/>
        <end position="384"/>
    </location>
</feature>
<dbReference type="CDD" id="cd14014">
    <property type="entry name" value="STKc_PknB_like"/>
    <property type="match status" value="1"/>
</dbReference>
<reference evidence="9 10" key="1">
    <citation type="submission" date="2014-02" db="EMBL/GenBank/DDBJ databases">
        <title>The small core and large imbalanced accessory genome model reveals a collaborative survival strategy of Sorangium cellulosum strains in nature.</title>
        <authorList>
            <person name="Han K."/>
            <person name="Peng R."/>
            <person name="Blom J."/>
            <person name="Li Y.-Z."/>
        </authorList>
    </citation>
    <scope>NUCLEOTIDE SEQUENCE [LARGE SCALE GENOMIC DNA]</scope>
    <source>
        <strain evidence="9 10">So0008-312</strain>
    </source>
</reference>
<dbReference type="PROSITE" id="PS00108">
    <property type="entry name" value="PROTEIN_KINASE_ST"/>
    <property type="match status" value="1"/>
</dbReference>
<feature type="domain" description="Protein kinase" evidence="8">
    <location>
        <begin position="26"/>
        <end position="303"/>
    </location>
</feature>
<dbReference type="PANTHER" id="PTHR43289">
    <property type="entry name" value="MITOGEN-ACTIVATED PROTEIN KINASE KINASE KINASE 20-RELATED"/>
    <property type="match status" value="1"/>
</dbReference>
<evidence type="ECO:0000256" key="7">
    <source>
        <dbReference type="SAM" id="Phobius"/>
    </source>
</evidence>
<dbReference type="SMART" id="SM00220">
    <property type="entry name" value="S_TKc"/>
    <property type="match status" value="1"/>
</dbReference>
<evidence type="ECO:0000259" key="8">
    <source>
        <dbReference type="PROSITE" id="PS50011"/>
    </source>
</evidence>
<dbReference type="PANTHER" id="PTHR43289:SF6">
    <property type="entry name" value="SERINE_THREONINE-PROTEIN KINASE NEKL-3"/>
    <property type="match status" value="1"/>
</dbReference>
<dbReference type="PROSITE" id="PS50011">
    <property type="entry name" value="PROTEIN_KINASE_DOM"/>
    <property type="match status" value="1"/>
</dbReference>
<evidence type="ECO:0000313" key="10">
    <source>
        <dbReference type="Proteomes" id="UP000075260"/>
    </source>
</evidence>
<keyword evidence="1" id="KW-0808">Transferase</keyword>
<dbReference type="InterPro" id="IPR017441">
    <property type="entry name" value="Protein_kinase_ATP_BS"/>
</dbReference>
<organism evidence="9 10">
    <name type="scientific">Sorangium cellulosum</name>
    <name type="common">Polyangium cellulosum</name>
    <dbReference type="NCBI Taxonomy" id="56"/>
    <lineage>
        <taxon>Bacteria</taxon>
        <taxon>Pseudomonadati</taxon>
        <taxon>Myxococcota</taxon>
        <taxon>Polyangia</taxon>
        <taxon>Polyangiales</taxon>
        <taxon>Polyangiaceae</taxon>
        <taxon>Sorangium</taxon>
    </lineage>
</organism>
<dbReference type="Gene3D" id="1.10.510.10">
    <property type="entry name" value="Transferase(Phosphotransferase) domain 1"/>
    <property type="match status" value="1"/>
</dbReference>
<feature type="compositionally biased region" description="Low complexity" evidence="6">
    <location>
        <begin position="363"/>
        <end position="381"/>
    </location>
</feature>
<dbReference type="AlphaFoldDB" id="A0A150QEE8"/>
<proteinExistence type="predicted"/>
<dbReference type="SUPFAM" id="SSF56112">
    <property type="entry name" value="Protein kinase-like (PK-like)"/>
    <property type="match status" value="1"/>
</dbReference>
<dbReference type="OrthoDB" id="5497253at2"/>
<evidence type="ECO:0000256" key="6">
    <source>
        <dbReference type="SAM" id="MobiDB-lite"/>
    </source>
</evidence>
<dbReference type="GO" id="GO:0005524">
    <property type="term" value="F:ATP binding"/>
    <property type="evidence" value="ECO:0007669"/>
    <property type="project" value="UniProtKB-UniRule"/>
</dbReference>
<evidence type="ECO:0000256" key="3">
    <source>
        <dbReference type="ARBA" id="ARBA00022777"/>
    </source>
</evidence>
<keyword evidence="4 5" id="KW-0067">ATP-binding</keyword>
<dbReference type="Proteomes" id="UP000075260">
    <property type="component" value="Unassembled WGS sequence"/>
</dbReference>
<evidence type="ECO:0000256" key="2">
    <source>
        <dbReference type="ARBA" id="ARBA00022741"/>
    </source>
</evidence>
<keyword evidence="3 9" id="KW-0418">Kinase</keyword>
<accession>A0A150QEE8</accession>
<feature type="binding site" evidence="5">
    <location>
        <position position="55"/>
    </location>
    <ligand>
        <name>ATP</name>
        <dbReference type="ChEBI" id="CHEBI:30616"/>
    </ligand>
</feature>
<sequence>MALPSHEDRGCAAPELSDTLLYGTPYRPVRWLGRGGMGEVIEAAHVGLDKPVVVKLLHRDLNREPRLVERMRVEAQSLARLAHPNLVTVTDFGRTAEGRTFLVMERLYGRTMREELAARGALPALEALDLVTQTLAGLAAAHGAGIVHRDVKLENLFVCDADAQGRRVVKVLDFGIAKVVAPGGDGRAPAPSLYQTEEGVLVGTPRYLSPEQACGLAVDARTDVYAAGVVLYTLLAGRGPFEHVRPVHELVRAHASEVPAPPSWHAPRPVPPELDRAVMRALEKRPELRFPDAPAFAAELSRLAAALGSGAGTASVVTPVVPPGLGWQSTAPLTVPPVRAVVAPTLNATVEAFGLTAPGGAGQPAARPAQLQPPAAYGAGARRTRRRPAAAASSRAAMAMLVVSVVLFGFALAFLVSVLGSRRP</sequence>
<comment type="caution">
    <text evidence="9">The sequence shown here is derived from an EMBL/GenBank/DDBJ whole genome shotgun (WGS) entry which is preliminary data.</text>
</comment>
<dbReference type="RefSeq" id="WP_061610564.1">
    <property type="nucleotide sequence ID" value="NZ_JEMA01000754.1"/>
</dbReference>
<evidence type="ECO:0000256" key="1">
    <source>
        <dbReference type="ARBA" id="ARBA00022679"/>
    </source>
</evidence>
<feature type="transmembrane region" description="Helical" evidence="7">
    <location>
        <begin position="396"/>
        <end position="419"/>
    </location>
</feature>
<dbReference type="InterPro" id="IPR008271">
    <property type="entry name" value="Ser/Thr_kinase_AS"/>
</dbReference>
<gene>
    <name evidence="9" type="ORF">BE15_01685</name>
</gene>
<dbReference type="Gene3D" id="3.30.200.20">
    <property type="entry name" value="Phosphorylase Kinase, domain 1"/>
    <property type="match status" value="1"/>
</dbReference>
<dbReference type="PROSITE" id="PS00107">
    <property type="entry name" value="PROTEIN_KINASE_ATP"/>
    <property type="match status" value="1"/>
</dbReference>